<name>A0ABU3D962_9FLAO</name>
<dbReference type="EMBL" id="JAVRHK010000015">
    <property type="protein sequence ID" value="MDT0678072.1"/>
    <property type="molecule type" value="Genomic_DNA"/>
</dbReference>
<dbReference type="Proteomes" id="UP001262582">
    <property type="component" value="Unassembled WGS sequence"/>
</dbReference>
<dbReference type="RefSeq" id="WP_311504409.1">
    <property type="nucleotide sequence ID" value="NZ_JAVRHK010000015.1"/>
</dbReference>
<keyword evidence="3" id="KW-1185">Reference proteome</keyword>
<feature type="domain" description="Sulfatase-modifying factor enzyme-like" evidence="1">
    <location>
        <begin position="28"/>
        <end position="197"/>
    </location>
</feature>
<dbReference type="InterPro" id="IPR016187">
    <property type="entry name" value="CTDL_fold"/>
</dbReference>
<evidence type="ECO:0000313" key="3">
    <source>
        <dbReference type="Proteomes" id="UP001262582"/>
    </source>
</evidence>
<dbReference type="Gene3D" id="3.90.1580.10">
    <property type="entry name" value="paralog of FGE (formylglycine-generating enzyme)"/>
    <property type="match status" value="1"/>
</dbReference>
<gene>
    <name evidence="2" type="ORF">RM539_15930</name>
</gene>
<comment type="caution">
    <text evidence="2">The sequence shown here is derived from an EMBL/GenBank/DDBJ whole genome shotgun (WGS) entry which is preliminary data.</text>
</comment>
<accession>A0ABU3D962</accession>
<dbReference type="InterPro" id="IPR005532">
    <property type="entry name" value="SUMF_dom"/>
</dbReference>
<dbReference type="SUPFAM" id="SSF56436">
    <property type="entry name" value="C-type lectin-like"/>
    <property type="match status" value="1"/>
</dbReference>
<protein>
    <submittedName>
        <fullName evidence="2">SUMF1/EgtB/PvdO family nonheme iron enzyme</fullName>
    </submittedName>
</protein>
<dbReference type="Pfam" id="PF03781">
    <property type="entry name" value="FGE-sulfatase"/>
    <property type="match status" value="1"/>
</dbReference>
<evidence type="ECO:0000259" key="1">
    <source>
        <dbReference type="Pfam" id="PF03781"/>
    </source>
</evidence>
<dbReference type="InterPro" id="IPR042095">
    <property type="entry name" value="SUMF_sf"/>
</dbReference>
<sequence>MSCPLSKKTDILQIICITILLSSCNTIKQGNTTKDSTSNLSLNHNTPPGTIQLEDNLYIDKTPVTNLMFMEFLKSLDRYWNLEKHDSIQKMAKYGFDGSEIKNFLSKNVQERVGIKNDSLLTIGEDLNFEDYINDPFYDYHPVIQITKAQAQFFCLWRTDMVMLSYAYKAKNPTERKKFPSKVNYRLPAISELKKAVETLHPPRIEVMNSKMNHDNDLREELREFDSMVLFNISEYTLNNKIYGANWRNKISNETQNDYTGFRCICEVEN</sequence>
<reference evidence="2 3" key="1">
    <citation type="submission" date="2023-09" db="EMBL/GenBank/DDBJ databases">
        <authorList>
            <person name="Rey-Velasco X."/>
        </authorList>
    </citation>
    <scope>NUCLEOTIDE SEQUENCE [LARGE SCALE GENOMIC DNA]</scope>
    <source>
        <strain evidence="2 3">F117</strain>
    </source>
</reference>
<proteinExistence type="predicted"/>
<evidence type="ECO:0000313" key="2">
    <source>
        <dbReference type="EMBL" id="MDT0678072.1"/>
    </source>
</evidence>
<organism evidence="2 3">
    <name type="scientific">Autumnicola musiva</name>
    <dbReference type="NCBI Taxonomy" id="3075589"/>
    <lineage>
        <taxon>Bacteria</taxon>
        <taxon>Pseudomonadati</taxon>
        <taxon>Bacteroidota</taxon>
        <taxon>Flavobacteriia</taxon>
        <taxon>Flavobacteriales</taxon>
        <taxon>Flavobacteriaceae</taxon>
        <taxon>Autumnicola</taxon>
    </lineage>
</organism>
<dbReference type="PROSITE" id="PS51257">
    <property type="entry name" value="PROKAR_LIPOPROTEIN"/>
    <property type="match status" value="1"/>
</dbReference>